<gene>
    <name evidence="1" type="ORF">LCDPAC02_01610</name>
</gene>
<reference evidence="1" key="1">
    <citation type="journal article" date="2019" name="MBio">
        <title>Virus Genomes from Deep Sea Sediments Expand the Ocean Megavirome and Support Independent Origins of Viral Gigantism.</title>
        <authorList>
            <person name="Backstrom D."/>
            <person name="Yutin N."/>
            <person name="Jorgensen S.L."/>
            <person name="Dharamshi J."/>
            <person name="Homa F."/>
            <person name="Zaremba-Niedwiedzka K."/>
            <person name="Spang A."/>
            <person name="Wolf Y.I."/>
            <person name="Koonin E.V."/>
            <person name="Ettema T.J."/>
        </authorList>
    </citation>
    <scope>NUCLEOTIDE SEQUENCE</scope>
</reference>
<evidence type="ECO:0000313" key="1">
    <source>
        <dbReference type="EMBL" id="QBK84962.1"/>
    </source>
</evidence>
<proteinExistence type="predicted"/>
<dbReference type="EMBL" id="MK500300">
    <property type="protein sequence ID" value="QBK84962.1"/>
    <property type="molecule type" value="Genomic_DNA"/>
</dbReference>
<sequence length="426" mass="52097">MSNYWLVISYEDHVRDHGSYSFLYPIYYSKNYDKIIEVQKFYHDRKRFNKGFSYGLYIVEVQDDVDFVIFPLYDCQPSDGDYITDIENWIPTHKIPNEEYKNFENKYDYLSDYGWRVGESDIYIEYENQTIWDVGIGVDLNKSNLDESRHEMFELETYIYISKNIHNGIIIYFEIKDFQSSKILSNIDVGEDLLCYYKDLDDLTRHVKNRFLVKSYNFHSDIFFNIKYKLKQYGFKDKGDLFYFKSELKREETFKMTSIIKYINKLHLQNYNVFIDNIEELEECKNKSTKFMKILSRNNLTNKKMNYYGKYDLTNSENEFRENNEEVYKLSVRCKYYVKICTNMNMFFVIYKEKFENSEYYKCLDNIENKDKFIDILKWNINIYDNIEDYTFDILEYEEILYFKGKERIEIKSNLEILNIYKLEIF</sequence>
<organism evidence="1">
    <name type="scientific">Pithovirus LCDPAC02</name>
    <dbReference type="NCBI Taxonomy" id="2506601"/>
    <lineage>
        <taxon>Viruses</taxon>
        <taxon>Pithoviruses</taxon>
    </lineage>
</organism>
<name>A0A481YNX8_9VIRU</name>
<accession>A0A481YNX8</accession>
<protein>
    <submittedName>
        <fullName evidence="1">Uncharacterized protein</fullName>
    </submittedName>
</protein>